<dbReference type="PANTHER" id="PTHR10338:SF108">
    <property type="entry name" value="INTER-ALPHA-TRYPSIN INHIBITOR HEAVY CHAIN H4-LIKE PROTEIN"/>
    <property type="match status" value="1"/>
</dbReference>
<dbReference type="InterPro" id="IPR011990">
    <property type="entry name" value="TPR-like_helical_dom_sf"/>
</dbReference>
<dbReference type="PANTHER" id="PTHR10338">
    <property type="entry name" value="INTER-ALPHA-TRYPSIN INHIBITOR HEAVY CHAIN FAMILY MEMBER"/>
    <property type="match status" value="1"/>
</dbReference>
<dbReference type="PROSITE" id="PS50005">
    <property type="entry name" value="TPR"/>
    <property type="match status" value="1"/>
</dbReference>
<evidence type="ECO:0000259" key="2">
    <source>
        <dbReference type="PROSITE" id="PS51468"/>
    </source>
</evidence>
<reference evidence="4" key="1">
    <citation type="journal article" date="2019" name="Int. J. Syst. Evol. Microbiol.">
        <title>The Global Catalogue of Microorganisms (GCM) 10K type strain sequencing project: providing services to taxonomists for standard genome sequencing and annotation.</title>
        <authorList>
            <consortium name="The Broad Institute Genomics Platform"/>
            <consortium name="The Broad Institute Genome Sequencing Center for Infectious Disease"/>
            <person name="Wu L."/>
            <person name="Ma J."/>
        </authorList>
    </citation>
    <scope>NUCLEOTIDE SEQUENCE [LARGE SCALE GENOMIC DNA]</scope>
    <source>
        <strain evidence="4">KCTC 42585</strain>
    </source>
</reference>
<gene>
    <name evidence="3" type="ORF">ACFSTG_10110</name>
</gene>
<name>A0ABW5IX48_9FLAO</name>
<dbReference type="InterPro" id="IPR019220">
    <property type="entry name" value="DUF2135"/>
</dbReference>
<feature type="repeat" description="TPR" evidence="1">
    <location>
        <begin position="773"/>
        <end position="806"/>
    </location>
</feature>
<dbReference type="SUPFAM" id="SSF53300">
    <property type="entry name" value="vWA-like"/>
    <property type="match status" value="1"/>
</dbReference>
<dbReference type="InterPro" id="IPR019734">
    <property type="entry name" value="TPR_rpt"/>
</dbReference>
<dbReference type="InterPro" id="IPR050934">
    <property type="entry name" value="ITIH"/>
</dbReference>
<dbReference type="PROSITE" id="PS51468">
    <property type="entry name" value="VIT"/>
    <property type="match status" value="1"/>
</dbReference>
<feature type="domain" description="VIT" evidence="2">
    <location>
        <begin position="36"/>
        <end position="164"/>
    </location>
</feature>
<proteinExistence type="predicted"/>
<protein>
    <submittedName>
        <fullName evidence="3">VIT domain-containing protein</fullName>
    </submittedName>
</protein>
<dbReference type="Pfam" id="PF09906">
    <property type="entry name" value="DUF2135"/>
    <property type="match status" value="1"/>
</dbReference>
<dbReference type="Pfam" id="PF08487">
    <property type="entry name" value="VIT"/>
    <property type="match status" value="1"/>
</dbReference>
<sequence length="971" mass="110629">MKYFPSLVRPAILSANKKILLLIVLAFFANALGAQNLPAITTNSEEDKPIELKRLHINVFVIENIATTTFEMQFYNNNDRVMEGELEFPLNNGTTVSAFALDVNGEMRKGVVVEKEKATQAFEAVTRRNIDPGIVEVTRGNNFKARVYPIPPRGYKKAVISFEQELKGNKDDYLYQLPMNFKQKLEEFSVRVEVVMNKPEVTKSKHPAINLIFTEARNSYISEYREKNVSLDTRLAFSIPKPDNLREVLTYKGEVTSDNYFYINLNPDRESISKPKPSRIAIVWDESSSGKDRDTQKEIALLKNYLKWMQEGEIELKTFSNKLHTERTFRLADGTSPRLIKFLEALSYDGGTNLGAVDFSSINCEEILLFTDGISTFGEKFQDTFTCPVIPVNSSNIADHNLLEYVASASNGIYINAINLTGEEITALLQNHQKTLIRAEYDPEKISGFFYENAYALNGNFSCAGKVEGAKTEIKLHFGYGDRITETRTLTIDNTKRIQNGLGERIWAQKKLKSLLVNGVHSEVVNHGKKFSLVTPGTSLIVLDEVQDYVNYGITPPPSLQKEYNRLLALRNKENTGTRERRLNEICEQFKIDIDWWESDHKAANKNSEIPRDAPPALEEVIEVAENVMDMEDAVLEEVVVTGYNARSTTPGMAVNTEGRQALSSSVKIQKWESNAGYMSELKATDVENLYPKYLELKPENIENPSFYFDVATYLFEKQQRETGLRVLSNLAELQLENTELMRTLGRKLVEYEFYTEALSIFNEVMNLRSFEPHSYIDLGLTYAEMGKYQKAIDELYKVVDKEWDNDISSRFPGIEVIVLHDINKIIYNNRKDLDISRIRECFLKHMPVDIRVVIDWDANETDIDLWVTDPRGEKCSYQNKYTAIGGKMSNDITTGYGPEEFRLKEASAGTYRIQAKFYGSRKQTLQGNVTVRALVYTGFGSKDGHKEILTLQLEPDKQGDYTIGEVLFEK</sequence>
<dbReference type="Proteomes" id="UP001597468">
    <property type="component" value="Unassembled WGS sequence"/>
</dbReference>
<dbReference type="EMBL" id="JBHULT010000009">
    <property type="protein sequence ID" value="MFD2518246.1"/>
    <property type="molecule type" value="Genomic_DNA"/>
</dbReference>
<organism evidence="3 4">
    <name type="scientific">Salinimicrobium flavum</name>
    <dbReference type="NCBI Taxonomy" id="1737065"/>
    <lineage>
        <taxon>Bacteria</taxon>
        <taxon>Pseudomonadati</taxon>
        <taxon>Bacteroidota</taxon>
        <taxon>Flavobacteriia</taxon>
        <taxon>Flavobacteriales</taxon>
        <taxon>Flavobacteriaceae</taxon>
        <taxon>Salinimicrobium</taxon>
    </lineage>
</organism>
<keyword evidence="4" id="KW-1185">Reference proteome</keyword>
<comment type="caution">
    <text evidence="3">The sequence shown here is derived from an EMBL/GenBank/DDBJ whole genome shotgun (WGS) entry which is preliminary data.</text>
</comment>
<dbReference type="RefSeq" id="WP_380752003.1">
    <property type="nucleotide sequence ID" value="NZ_JBHULT010000009.1"/>
</dbReference>
<keyword evidence="1" id="KW-0802">TPR repeat</keyword>
<dbReference type="InterPro" id="IPR013694">
    <property type="entry name" value="VIT"/>
</dbReference>
<dbReference type="Gene3D" id="2.60.120.380">
    <property type="match status" value="1"/>
</dbReference>
<evidence type="ECO:0000313" key="4">
    <source>
        <dbReference type="Proteomes" id="UP001597468"/>
    </source>
</evidence>
<dbReference type="InterPro" id="IPR036465">
    <property type="entry name" value="vWFA_dom_sf"/>
</dbReference>
<evidence type="ECO:0000313" key="3">
    <source>
        <dbReference type="EMBL" id="MFD2518246.1"/>
    </source>
</evidence>
<dbReference type="Gene3D" id="1.25.40.10">
    <property type="entry name" value="Tetratricopeptide repeat domain"/>
    <property type="match status" value="1"/>
</dbReference>
<dbReference type="SUPFAM" id="SSF48452">
    <property type="entry name" value="TPR-like"/>
    <property type="match status" value="1"/>
</dbReference>
<accession>A0ABW5IX48</accession>
<evidence type="ECO:0000256" key="1">
    <source>
        <dbReference type="PROSITE-ProRule" id="PRU00339"/>
    </source>
</evidence>